<sequence length="435" mass="50124">MLQDLIDIEKLLINRANDRHGELENETAAISWLFNNRETHMRNLAKDIVKSKGIYEPPLVFPTGDKYTVYDGNRRTTCLKLIINPRRAPTAELQVFFQKLKDSWSGELPNKIPCQVEQDRDRIDEILFRRHTGSQNGVGQSMWDDRMKSHFVTRTGKCTGINIADQIETHLKEAKMLPAQRIPRSNLNRLLSAEAFRNRLGISVSQGEFKFIRKKEASLRAMARVARDLAEKKVVLEDIWDVEAKTRYLDSLDQEGILPTAKDAIEKPEVKAVASSSSKPLKRFSAPRPKKRTTLIPDTDYGITWPGHLQRHRDIWEELQHQLFLETHPNAISTLFRVLLELSIENYLARTTLKNVYDNDKLANKLIKVADDLCKRGQIDKKYLSELKKMQQAEKIISIDTLHRYVHSPDFAPSPEHLRAIWDSLAKFLALCLKA</sequence>
<evidence type="ECO:0000313" key="1">
    <source>
        <dbReference type="EMBL" id="GGO16758.1"/>
    </source>
</evidence>
<organism evidence="1 2">
    <name type="scientific">Iodidimonas muriae</name>
    <dbReference type="NCBI Taxonomy" id="261467"/>
    <lineage>
        <taxon>Bacteria</taxon>
        <taxon>Pseudomonadati</taxon>
        <taxon>Pseudomonadota</taxon>
        <taxon>Alphaproteobacteria</taxon>
        <taxon>Iodidimonadales</taxon>
        <taxon>Iodidimonadaceae</taxon>
        <taxon>Iodidimonas</taxon>
    </lineage>
</organism>
<name>A0ABQ2LGB8_9PROT</name>
<protein>
    <recommendedName>
        <fullName evidence="3">ParB/Sulfiredoxin domain-containing protein</fullName>
    </recommendedName>
</protein>
<gene>
    <name evidence="1" type="ORF">GCM10007972_26170</name>
</gene>
<keyword evidence="2" id="KW-1185">Reference proteome</keyword>
<accession>A0ABQ2LGB8</accession>
<dbReference type="Gene3D" id="3.90.1530.10">
    <property type="entry name" value="Conserved hypothetical protein from pyrococcus furiosus pfu- 392566-001, ParB domain"/>
    <property type="match status" value="1"/>
</dbReference>
<proteinExistence type="predicted"/>
<comment type="caution">
    <text evidence="1">The sequence shown here is derived from an EMBL/GenBank/DDBJ whole genome shotgun (WGS) entry which is preliminary data.</text>
</comment>
<dbReference type="EMBL" id="BMOV01000013">
    <property type="protein sequence ID" value="GGO16758.1"/>
    <property type="molecule type" value="Genomic_DNA"/>
</dbReference>
<dbReference type="SUPFAM" id="SSF110849">
    <property type="entry name" value="ParB/Sulfiredoxin"/>
    <property type="match status" value="1"/>
</dbReference>
<evidence type="ECO:0000313" key="2">
    <source>
        <dbReference type="Proteomes" id="UP000602381"/>
    </source>
</evidence>
<dbReference type="Proteomes" id="UP000602381">
    <property type="component" value="Unassembled WGS sequence"/>
</dbReference>
<dbReference type="InterPro" id="IPR036086">
    <property type="entry name" value="ParB/Sulfiredoxin_sf"/>
</dbReference>
<evidence type="ECO:0008006" key="3">
    <source>
        <dbReference type="Google" id="ProtNLM"/>
    </source>
</evidence>
<reference evidence="2" key="1">
    <citation type="journal article" date="2019" name="Int. J. Syst. Evol. Microbiol.">
        <title>The Global Catalogue of Microorganisms (GCM) 10K type strain sequencing project: providing services to taxonomists for standard genome sequencing and annotation.</title>
        <authorList>
            <consortium name="The Broad Institute Genomics Platform"/>
            <consortium name="The Broad Institute Genome Sequencing Center for Infectious Disease"/>
            <person name="Wu L."/>
            <person name="Ma J."/>
        </authorList>
    </citation>
    <scope>NUCLEOTIDE SEQUENCE [LARGE SCALE GENOMIC DNA]</scope>
    <source>
        <strain evidence="2">JCM 17843</strain>
    </source>
</reference>